<keyword evidence="1" id="KW-1133">Transmembrane helix</keyword>
<evidence type="ECO:0000313" key="3">
    <source>
        <dbReference type="Proteomes" id="UP000689195"/>
    </source>
</evidence>
<reference evidence="2" key="1">
    <citation type="submission" date="2021-01" db="EMBL/GenBank/DDBJ databases">
        <authorList>
            <consortium name="Genoscope - CEA"/>
            <person name="William W."/>
        </authorList>
    </citation>
    <scope>NUCLEOTIDE SEQUENCE</scope>
</reference>
<keyword evidence="1" id="KW-0812">Transmembrane</keyword>
<keyword evidence="3" id="KW-1185">Reference proteome</keyword>
<feature type="transmembrane region" description="Helical" evidence="1">
    <location>
        <begin position="71"/>
        <end position="92"/>
    </location>
</feature>
<gene>
    <name evidence="2" type="ORF">PPENT_87.1.T0720223</name>
</gene>
<evidence type="ECO:0008006" key="4">
    <source>
        <dbReference type="Google" id="ProtNLM"/>
    </source>
</evidence>
<name>A0A8S1VSQ7_9CILI</name>
<dbReference type="Proteomes" id="UP000689195">
    <property type="component" value="Unassembled WGS sequence"/>
</dbReference>
<proteinExistence type="predicted"/>
<evidence type="ECO:0000256" key="1">
    <source>
        <dbReference type="SAM" id="Phobius"/>
    </source>
</evidence>
<dbReference type="AlphaFoldDB" id="A0A8S1VSQ7"/>
<keyword evidence="1" id="KW-0472">Membrane</keyword>
<accession>A0A8S1VSQ7</accession>
<comment type="caution">
    <text evidence="2">The sequence shown here is derived from an EMBL/GenBank/DDBJ whole genome shotgun (WGS) entry which is preliminary data.</text>
</comment>
<dbReference type="EMBL" id="CAJJDO010000072">
    <property type="protein sequence ID" value="CAD8179791.1"/>
    <property type="molecule type" value="Genomic_DNA"/>
</dbReference>
<evidence type="ECO:0000313" key="2">
    <source>
        <dbReference type="EMBL" id="CAD8179791.1"/>
    </source>
</evidence>
<organism evidence="2 3">
    <name type="scientific">Paramecium pentaurelia</name>
    <dbReference type="NCBI Taxonomy" id="43138"/>
    <lineage>
        <taxon>Eukaryota</taxon>
        <taxon>Sar</taxon>
        <taxon>Alveolata</taxon>
        <taxon>Ciliophora</taxon>
        <taxon>Intramacronucleata</taxon>
        <taxon>Oligohymenophorea</taxon>
        <taxon>Peniculida</taxon>
        <taxon>Parameciidae</taxon>
        <taxon>Paramecium</taxon>
    </lineage>
</organism>
<protein>
    <recommendedName>
        <fullName evidence="4">Transmembrane protein</fullName>
    </recommendedName>
</protein>
<sequence>MYCNLNIIIYGIENKSIQWGNKLKVSYVQDPKYLDTSLKIINSFLVKIFKSSFGVYRFYQSSSKTTNAICLVVFKSILQFLMILPLILAYFGQIYRIDQEFKLITQKSIQTNATRHIQIIFQIKILFN</sequence>